<dbReference type="GeneID" id="7200879"/>
<reference evidence="1 2" key="1">
    <citation type="journal article" date="2008" name="Nature">
        <title>The Phaeodactylum genome reveals the evolutionary history of diatom genomes.</title>
        <authorList>
            <person name="Bowler C."/>
            <person name="Allen A.E."/>
            <person name="Badger J.H."/>
            <person name="Grimwood J."/>
            <person name="Jabbari K."/>
            <person name="Kuo A."/>
            <person name="Maheswari U."/>
            <person name="Martens C."/>
            <person name="Maumus F."/>
            <person name="Otillar R.P."/>
            <person name="Rayko E."/>
            <person name="Salamov A."/>
            <person name="Vandepoele K."/>
            <person name="Beszteri B."/>
            <person name="Gruber A."/>
            <person name="Heijde M."/>
            <person name="Katinka M."/>
            <person name="Mock T."/>
            <person name="Valentin K."/>
            <person name="Verret F."/>
            <person name="Berges J.A."/>
            <person name="Brownlee C."/>
            <person name="Cadoret J.P."/>
            <person name="Chiovitti A."/>
            <person name="Choi C.J."/>
            <person name="Coesel S."/>
            <person name="De Martino A."/>
            <person name="Detter J.C."/>
            <person name="Durkin C."/>
            <person name="Falciatore A."/>
            <person name="Fournet J."/>
            <person name="Haruta M."/>
            <person name="Huysman M.J."/>
            <person name="Jenkins B.D."/>
            <person name="Jiroutova K."/>
            <person name="Jorgensen R.E."/>
            <person name="Joubert Y."/>
            <person name="Kaplan A."/>
            <person name="Kroger N."/>
            <person name="Kroth P.G."/>
            <person name="La Roche J."/>
            <person name="Lindquist E."/>
            <person name="Lommer M."/>
            <person name="Martin-Jezequel V."/>
            <person name="Lopez P.J."/>
            <person name="Lucas S."/>
            <person name="Mangogna M."/>
            <person name="McGinnis K."/>
            <person name="Medlin L.K."/>
            <person name="Montsant A."/>
            <person name="Oudot-Le Secq M.P."/>
            <person name="Napoli C."/>
            <person name="Obornik M."/>
            <person name="Parker M.S."/>
            <person name="Petit J.L."/>
            <person name="Porcel B.M."/>
            <person name="Poulsen N."/>
            <person name="Robison M."/>
            <person name="Rychlewski L."/>
            <person name="Rynearson T.A."/>
            <person name="Schmutz J."/>
            <person name="Shapiro H."/>
            <person name="Siaut M."/>
            <person name="Stanley M."/>
            <person name="Sussman M.R."/>
            <person name="Taylor A.R."/>
            <person name="Vardi A."/>
            <person name="von Dassow P."/>
            <person name="Vyverman W."/>
            <person name="Willis A."/>
            <person name="Wyrwicz L.S."/>
            <person name="Rokhsar D.S."/>
            <person name="Weissenbach J."/>
            <person name="Armbrust E.V."/>
            <person name="Green B.R."/>
            <person name="Van de Peer Y."/>
            <person name="Grigoriev I.V."/>
        </authorList>
    </citation>
    <scope>NUCLEOTIDE SEQUENCE [LARGE SCALE GENOMIC DNA]</scope>
    <source>
        <strain evidence="1 2">CCAP 1055/1</strain>
    </source>
</reference>
<dbReference type="OrthoDB" id="45864at2759"/>
<dbReference type="SUPFAM" id="SSF56059">
    <property type="entry name" value="Glutathione synthetase ATP-binding domain-like"/>
    <property type="match status" value="1"/>
</dbReference>
<dbReference type="RefSeq" id="XP_002180163.1">
    <property type="nucleotide sequence ID" value="XM_002180127.1"/>
</dbReference>
<dbReference type="KEGG" id="pti:PHATRDRAFT_45726"/>
<sequence length="417" mass="45871">MSSQFSPTPSNNLVVLLVLTLEKHREGVWITRLVEELHSLTESKVSDGREIQVQVQDVERILHCQPPPSEGNFGALFIKNDVGTDPVLCQYDGIINRVSDAADPTLVKRTLALLQTAVLLGIPVFNGPTSYSLAVNKWCHHVLFRKAGLATPPTVVWTPMAHPKEGLLTFEDATKLVRHPSRDLQSLSAEAVPGIRTTPAAESYLIKPNAGGFGAGIVKLDGDTQNYNDRSTVPPAPAGEDPTRLVQAYLAPQDGCIYRVWFLCGRIQCAASRKVGQDEENGAVESMESEFTTGCVGITATCIRPSTVYNAKSDTRLPLVHVSPLPHFKPWEVPLEIQDEIQTLLRFVPDAHAGSVEFLIFNDLRYYFDFNMLSTLPTVASDETNDDSGNANTKGWPRGFNPWKELAKAVQDVILCR</sequence>
<dbReference type="Proteomes" id="UP000000759">
    <property type="component" value="Chromosome 8"/>
</dbReference>
<dbReference type="AlphaFoldDB" id="B7FZK4"/>
<dbReference type="EMBL" id="CM000611">
    <property type="protein sequence ID" value="EEC48354.1"/>
    <property type="molecule type" value="Genomic_DNA"/>
</dbReference>
<gene>
    <name evidence="1" type="ORF">PHATRDRAFT_45726</name>
</gene>
<evidence type="ECO:0000313" key="1">
    <source>
        <dbReference type="EMBL" id="EEC48354.1"/>
    </source>
</evidence>
<protein>
    <recommendedName>
        <fullName evidence="3">ATP-grasp domain-containing protein</fullName>
    </recommendedName>
</protein>
<name>B7FZK4_PHATC</name>
<organism evidence="1 2">
    <name type="scientific">Phaeodactylum tricornutum (strain CCAP 1055/1)</name>
    <dbReference type="NCBI Taxonomy" id="556484"/>
    <lineage>
        <taxon>Eukaryota</taxon>
        <taxon>Sar</taxon>
        <taxon>Stramenopiles</taxon>
        <taxon>Ochrophyta</taxon>
        <taxon>Bacillariophyta</taxon>
        <taxon>Bacillariophyceae</taxon>
        <taxon>Bacillariophycidae</taxon>
        <taxon>Naviculales</taxon>
        <taxon>Phaeodactylaceae</taxon>
        <taxon>Phaeodactylum</taxon>
    </lineage>
</organism>
<dbReference type="Gene3D" id="3.40.50.20">
    <property type="match status" value="1"/>
</dbReference>
<proteinExistence type="predicted"/>
<evidence type="ECO:0000313" key="2">
    <source>
        <dbReference type="Proteomes" id="UP000000759"/>
    </source>
</evidence>
<reference evidence="2" key="2">
    <citation type="submission" date="2008-08" db="EMBL/GenBank/DDBJ databases">
        <authorList>
            <consortium name="Diatom Consortium"/>
            <person name="Grigoriev I."/>
            <person name="Grimwood J."/>
            <person name="Kuo A."/>
            <person name="Otillar R.P."/>
            <person name="Salamov A."/>
            <person name="Detter J.C."/>
            <person name="Lindquist E."/>
            <person name="Shapiro H."/>
            <person name="Lucas S."/>
            <person name="Glavina del Rio T."/>
            <person name="Pitluck S."/>
            <person name="Rokhsar D."/>
            <person name="Bowler C."/>
        </authorList>
    </citation>
    <scope>GENOME REANNOTATION</scope>
    <source>
        <strain evidence="2">CCAP 1055/1</strain>
    </source>
</reference>
<dbReference type="PaxDb" id="2850-Phatr45726"/>
<dbReference type="InParanoid" id="B7FZK4"/>
<evidence type="ECO:0008006" key="3">
    <source>
        <dbReference type="Google" id="ProtNLM"/>
    </source>
</evidence>
<dbReference type="HOGENOM" id="CLU_659674_0_0_1"/>
<accession>B7FZK4</accession>
<keyword evidence="2" id="KW-1185">Reference proteome</keyword>